<feature type="non-terminal residue" evidence="5">
    <location>
        <position position="1"/>
    </location>
</feature>
<dbReference type="InterPro" id="IPR008920">
    <property type="entry name" value="TF_FadR/GntR_C"/>
</dbReference>
<evidence type="ECO:0000256" key="1">
    <source>
        <dbReference type="ARBA" id="ARBA00023015"/>
    </source>
</evidence>
<gene>
    <name evidence="5" type="ORF">FPK87_27995</name>
</gene>
<dbReference type="InterPro" id="IPR011711">
    <property type="entry name" value="GntR_C"/>
</dbReference>
<keyword evidence="3" id="KW-0804">Transcription</keyword>
<accession>A0ABD5DJL3</accession>
<evidence type="ECO:0000256" key="2">
    <source>
        <dbReference type="ARBA" id="ARBA00023125"/>
    </source>
</evidence>
<reference evidence="5" key="1">
    <citation type="submission" date="2019-07" db="EMBL/GenBank/DDBJ databases">
        <title>Biological characteristics of mucoid Acinetobacter baumannii from a general hospital in China.</title>
        <authorList>
            <person name="Hua X."/>
            <person name="Yu Y."/>
        </authorList>
    </citation>
    <scope>NUCLEOTIDE SEQUENCE [LARGE SCALE GENOMIC DNA]</scope>
    <source>
        <strain evidence="5">N41</strain>
    </source>
</reference>
<protein>
    <submittedName>
        <fullName evidence="5">FCD domain-containing protein</fullName>
    </submittedName>
</protein>
<comment type="caution">
    <text evidence="5">The sequence shown here is derived from an EMBL/GenBank/DDBJ whole genome shotgun (WGS) entry which is preliminary data.</text>
</comment>
<dbReference type="GO" id="GO:0003677">
    <property type="term" value="F:DNA binding"/>
    <property type="evidence" value="ECO:0007669"/>
    <property type="project" value="UniProtKB-KW"/>
</dbReference>
<dbReference type="Gene3D" id="1.20.120.530">
    <property type="entry name" value="GntR ligand-binding domain-like"/>
    <property type="match status" value="1"/>
</dbReference>
<evidence type="ECO:0000259" key="4">
    <source>
        <dbReference type="Pfam" id="PF07729"/>
    </source>
</evidence>
<dbReference type="Pfam" id="PF07729">
    <property type="entry name" value="FCD"/>
    <property type="match status" value="1"/>
</dbReference>
<dbReference type="EMBL" id="VMBB01001621">
    <property type="protein sequence ID" value="MDR8264267.1"/>
    <property type="molecule type" value="Genomic_DNA"/>
</dbReference>
<dbReference type="AlphaFoldDB" id="A0ABD5DJL3"/>
<proteinExistence type="predicted"/>
<evidence type="ECO:0000256" key="3">
    <source>
        <dbReference type="ARBA" id="ARBA00023163"/>
    </source>
</evidence>
<organism evidence="5">
    <name type="scientific">Acinetobacter baumannii</name>
    <dbReference type="NCBI Taxonomy" id="470"/>
    <lineage>
        <taxon>Bacteria</taxon>
        <taxon>Pseudomonadati</taxon>
        <taxon>Pseudomonadota</taxon>
        <taxon>Gammaproteobacteria</taxon>
        <taxon>Moraxellales</taxon>
        <taxon>Moraxellaceae</taxon>
        <taxon>Acinetobacter</taxon>
        <taxon>Acinetobacter calcoaceticus/baumannii complex</taxon>
    </lineage>
</organism>
<keyword evidence="2" id="KW-0238">DNA-binding</keyword>
<dbReference type="SUPFAM" id="SSF48008">
    <property type="entry name" value="GntR ligand-binding domain-like"/>
    <property type="match status" value="1"/>
</dbReference>
<evidence type="ECO:0000313" key="5">
    <source>
        <dbReference type="EMBL" id="MDR8264267.1"/>
    </source>
</evidence>
<feature type="domain" description="GntR C-terminal" evidence="4">
    <location>
        <begin position="3"/>
        <end position="31"/>
    </location>
</feature>
<keyword evidence="1" id="KW-0805">Transcription regulation</keyword>
<name>A0ABD5DJL3_ACIBA</name>
<sequence length="42" mass="4724">MPKTLQEHKALFDAIRHQDSDAAEQAALTMIASSTRRLKEIT</sequence>